<dbReference type="SUPFAM" id="SSF53383">
    <property type="entry name" value="PLP-dependent transferases"/>
    <property type="match status" value="1"/>
</dbReference>
<sequence length="341" mass="35726">MFFASDNGSAVAPEVLAALAADPGPAMPYGADPVTAEVTAMIRTLFEAPEAEVALVTSGTAANALALATLSPPWGAIFCREEAHIEADECNAAEFFSGEAKLVTLPGEQGKLAPETLAAALARFAPGDLHAARPAALSLTNVTELGTLYRPAEIAALTAVARTRGLGCHLDGARFANALVAADASPAEMSWRAGIDILSLGGTKNGLMGVEAVVVFDPARADELRIRRKRAGHLMSKHRYLALQMRAYLADGLWLRLARHANAAAARLAEGLAALPDVRLVAPAEANLIFADLPQALAHRARAAGAVFYDMSREGNRVRVRLVCSWNTSDAEVDAFVAALA</sequence>
<evidence type="ECO:0000256" key="2">
    <source>
        <dbReference type="ARBA" id="ARBA00006966"/>
    </source>
</evidence>
<name>A4WUM4_CERS5</name>
<dbReference type="STRING" id="349102.Rsph17025_2198"/>
<evidence type="ECO:0000256" key="5">
    <source>
        <dbReference type="PIRNR" id="PIRNR038940"/>
    </source>
</evidence>
<keyword evidence="5 7" id="KW-0456">Lyase</keyword>
<dbReference type="InterPro" id="IPR001597">
    <property type="entry name" value="ArAA_b-elim_lyase/Thr_aldolase"/>
</dbReference>
<dbReference type="Gene3D" id="3.40.640.10">
    <property type="entry name" value="Type I PLP-dependent aspartate aminotransferase-like (Major domain)"/>
    <property type="match status" value="1"/>
</dbReference>
<dbReference type="GO" id="GO:0006567">
    <property type="term" value="P:L-threonine catabolic process"/>
    <property type="evidence" value="ECO:0007669"/>
    <property type="project" value="UniProtKB-UniRule"/>
</dbReference>
<dbReference type="InterPro" id="IPR015421">
    <property type="entry name" value="PyrdxlP-dep_Trfase_major"/>
</dbReference>
<reference evidence="7" key="1">
    <citation type="submission" date="2007-04" db="EMBL/GenBank/DDBJ databases">
        <title>Complete sequence of chromosome of Rhodobacter sphaeroides ATCC 17025.</title>
        <authorList>
            <consortium name="US DOE Joint Genome Institute"/>
            <person name="Copeland A."/>
            <person name="Lucas S."/>
            <person name="Lapidus A."/>
            <person name="Barry K."/>
            <person name="Detter J.C."/>
            <person name="Glavina del Rio T."/>
            <person name="Hammon N."/>
            <person name="Israni S."/>
            <person name="Dalin E."/>
            <person name="Tice H."/>
            <person name="Pitluck S."/>
            <person name="Chertkov O."/>
            <person name="Brettin T."/>
            <person name="Bruce D."/>
            <person name="Han C."/>
            <person name="Schmutz J."/>
            <person name="Larimer F."/>
            <person name="Land M."/>
            <person name="Hauser L."/>
            <person name="Kyrpides N."/>
            <person name="Kim E."/>
            <person name="Richardson P."/>
            <person name="Mackenzie C."/>
            <person name="Choudhary M."/>
            <person name="Donohue T.J."/>
            <person name="Kaplan S."/>
        </authorList>
    </citation>
    <scope>NUCLEOTIDE SEQUENCE [LARGE SCALE GENOMIC DNA]</scope>
    <source>
        <strain evidence="7">ATCC 17025</strain>
    </source>
</reference>
<dbReference type="BioCyc" id="RSPH349102:G1G8M-2266-MONOMER"/>
<dbReference type="EMBL" id="CP000661">
    <property type="protein sequence ID" value="ABP71088.1"/>
    <property type="molecule type" value="Genomic_DNA"/>
</dbReference>
<evidence type="ECO:0000256" key="3">
    <source>
        <dbReference type="ARBA" id="ARBA00011881"/>
    </source>
</evidence>
<comment type="catalytic activity">
    <reaction evidence="5">
        <text>L-threonine = acetaldehyde + glycine</text>
        <dbReference type="Rhea" id="RHEA:19625"/>
        <dbReference type="ChEBI" id="CHEBI:15343"/>
        <dbReference type="ChEBI" id="CHEBI:57305"/>
        <dbReference type="ChEBI" id="CHEBI:57926"/>
        <dbReference type="EC" id="4.1.2.48"/>
    </reaction>
</comment>
<dbReference type="KEGG" id="rsq:Rsph17025_2198"/>
<evidence type="ECO:0000313" key="7">
    <source>
        <dbReference type="EMBL" id="ABP71088.1"/>
    </source>
</evidence>
<dbReference type="GO" id="GO:0008732">
    <property type="term" value="F:L-allo-threonine aldolase activity"/>
    <property type="evidence" value="ECO:0007669"/>
    <property type="project" value="RHEA"/>
</dbReference>
<dbReference type="eggNOG" id="COG2008">
    <property type="taxonomic scope" value="Bacteria"/>
</dbReference>
<organism evidence="7">
    <name type="scientific">Cereibacter sphaeroides (strain ATCC 17025 / ATH 2.4.3)</name>
    <name type="common">Rhodobacter sphaeroides</name>
    <dbReference type="NCBI Taxonomy" id="349102"/>
    <lineage>
        <taxon>Bacteria</taxon>
        <taxon>Pseudomonadati</taxon>
        <taxon>Pseudomonadota</taxon>
        <taxon>Alphaproteobacteria</taxon>
        <taxon>Rhodobacterales</taxon>
        <taxon>Paracoccaceae</taxon>
        <taxon>Cereibacter</taxon>
    </lineage>
</organism>
<evidence type="ECO:0000256" key="4">
    <source>
        <dbReference type="ARBA" id="ARBA00022898"/>
    </source>
</evidence>
<dbReference type="InterPro" id="IPR026273">
    <property type="entry name" value="Low_specificity_L-TA_bact"/>
</dbReference>
<feature type="domain" description="Aromatic amino acid beta-eliminating lyase/threonine aldolase" evidence="6">
    <location>
        <begin position="3"/>
        <end position="292"/>
    </location>
</feature>
<dbReference type="Pfam" id="PF01212">
    <property type="entry name" value="Beta_elim_lyase"/>
    <property type="match status" value="1"/>
</dbReference>
<keyword evidence="4 5" id="KW-0663">Pyridoxal phosphate</keyword>
<dbReference type="InterPro" id="IPR015422">
    <property type="entry name" value="PyrdxlP-dep_Trfase_small"/>
</dbReference>
<dbReference type="AlphaFoldDB" id="A4WUM4"/>
<comment type="cofactor">
    <cofactor evidence="1 5">
        <name>pyridoxal 5'-phosphate</name>
        <dbReference type="ChEBI" id="CHEBI:597326"/>
    </cofactor>
</comment>
<proteinExistence type="inferred from homology"/>
<dbReference type="Gene3D" id="3.90.1150.10">
    <property type="entry name" value="Aspartate Aminotransferase, domain 1"/>
    <property type="match status" value="1"/>
</dbReference>
<evidence type="ECO:0000256" key="1">
    <source>
        <dbReference type="ARBA" id="ARBA00001933"/>
    </source>
</evidence>
<dbReference type="PIRSF" id="PIRSF038940">
    <property type="entry name" value="Low_specificity_LTA"/>
    <property type="match status" value="1"/>
</dbReference>
<evidence type="ECO:0000259" key="6">
    <source>
        <dbReference type="Pfam" id="PF01212"/>
    </source>
</evidence>
<dbReference type="PANTHER" id="PTHR48097:SF5">
    <property type="entry name" value="LOW SPECIFICITY L-THREONINE ALDOLASE"/>
    <property type="match status" value="1"/>
</dbReference>
<dbReference type="InterPro" id="IPR015424">
    <property type="entry name" value="PyrdxlP-dep_Trfase"/>
</dbReference>
<comment type="catalytic activity">
    <reaction evidence="5">
        <text>L-allo-threonine = acetaldehyde + glycine</text>
        <dbReference type="Rhea" id="RHEA:26209"/>
        <dbReference type="ChEBI" id="CHEBI:15343"/>
        <dbReference type="ChEBI" id="CHEBI:57305"/>
        <dbReference type="ChEBI" id="CHEBI:58585"/>
        <dbReference type="EC" id="4.1.2.48"/>
    </reaction>
</comment>
<dbReference type="HOGENOM" id="CLU_049619_0_0_5"/>
<dbReference type="PANTHER" id="PTHR48097">
    <property type="entry name" value="L-THREONINE ALDOLASE-RELATED"/>
    <property type="match status" value="1"/>
</dbReference>
<comment type="function">
    <text evidence="5">Catalyzes the cleavage of L-allo-threonine and L-threonine to glycine and acetaldehyde.</text>
</comment>
<accession>A4WUM4</accession>
<gene>
    <name evidence="7" type="ordered locus">Rsph17025_2198</name>
</gene>
<dbReference type="EC" id="4.1.2.48" evidence="5"/>
<comment type="similarity">
    <text evidence="2 5">Belongs to the threonine aldolase family.</text>
</comment>
<protein>
    <recommendedName>
        <fullName evidence="5">L-threonine aldolase</fullName>
        <ecNumber evidence="5">4.1.2.48</ecNumber>
    </recommendedName>
</protein>
<comment type="subunit">
    <text evidence="3">Homotetramer.</text>
</comment>